<accession>A0ABP9U7Z8</accession>
<dbReference type="CDD" id="cd07377">
    <property type="entry name" value="WHTH_GntR"/>
    <property type="match status" value="1"/>
</dbReference>
<name>A0ABP9U7Z8_9BACT</name>
<evidence type="ECO:0000256" key="2">
    <source>
        <dbReference type="ARBA" id="ARBA00023125"/>
    </source>
</evidence>
<feature type="domain" description="HTH gntR-type" evidence="4">
    <location>
        <begin position="1"/>
        <end position="69"/>
    </location>
</feature>
<dbReference type="RefSeq" id="WP_353289945.1">
    <property type="nucleotide sequence ID" value="NZ_BAABQM010000003.1"/>
</dbReference>
<reference evidence="5" key="1">
    <citation type="submission" date="2024-02" db="EMBL/GenBank/DDBJ databases">
        <title>Draft genome sequence of new strains in genus Ureaplasma.</title>
        <authorList>
            <person name="Nakajima Y."/>
            <person name="Segawa T."/>
        </authorList>
    </citation>
    <scope>NUCLEOTIDE SEQUENCE [LARGE SCALE GENOMIC DNA]</scope>
    <source>
        <strain evidence="5">OM1</strain>
    </source>
</reference>
<proteinExistence type="predicted"/>
<evidence type="ECO:0000259" key="4">
    <source>
        <dbReference type="PROSITE" id="PS50949"/>
    </source>
</evidence>
<dbReference type="InterPro" id="IPR050679">
    <property type="entry name" value="Bact_HTH_transcr_reg"/>
</dbReference>
<dbReference type="InterPro" id="IPR036390">
    <property type="entry name" value="WH_DNA-bd_sf"/>
</dbReference>
<comment type="caution">
    <text evidence="5">The sequence shown here is derived from an EMBL/GenBank/DDBJ whole genome shotgun (WGS) entry which is preliminary data.</text>
</comment>
<dbReference type="InterPro" id="IPR000524">
    <property type="entry name" value="Tscrpt_reg_HTH_GntR"/>
</dbReference>
<evidence type="ECO:0000313" key="6">
    <source>
        <dbReference type="Proteomes" id="UP001449582"/>
    </source>
</evidence>
<dbReference type="PANTHER" id="PTHR44846">
    <property type="entry name" value="MANNOSYL-D-GLYCERATE TRANSPORT/METABOLISM SYSTEM REPRESSOR MNGR-RELATED"/>
    <property type="match status" value="1"/>
</dbReference>
<keyword evidence="2" id="KW-0238">DNA-binding</keyword>
<evidence type="ECO:0000256" key="1">
    <source>
        <dbReference type="ARBA" id="ARBA00023015"/>
    </source>
</evidence>
<dbReference type="EMBL" id="BAABQM010000003">
    <property type="protein sequence ID" value="GAA5414785.1"/>
    <property type="molecule type" value="Genomic_DNA"/>
</dbReference>
<dbReference type="Proteomes" id="UP001449582">
    <property type="component" value="Unassembled WGS sequence"/>
</dbReference>
<protein>
    <recommendedName>
        <fullName evidence="4">HTH gntR-type domain-containing protein</fullName>
    </recommendedName>
</protein>
<keyword evidence="1" id="KW-0805">Transcription regulation</keyword>
<dbReference type="InterPro" id="IPR036388">
    <property type="entry name" value="WH-like_DNA-bd_sf"/>
</dbReference>
<keyword evidence="6" id="KW-1185">Reference proteome</keyword>
<dbReference type="PRINTS" id="PR00035">
    <property type="entry name" value="HTHGNTR"/>
</dbReference>
<evidence type="ECO:0000313" key="5">
    <source>
        <dbReference type="EMBL" id="GAA5414785.1"/>
    </source>
</evidence>
<dbReference type="Gene3D" id="1.10.10.10">
    <property type="entry name" value="Winged helix-like DNA-binding domain superfamily/Winged helix DNA-binding domain"/>
    <property type="match status" value="1"/>
</dbReference>
<dbReference type="SMART" id="SM00345">
    <property type="entry name" value="HTH_GNTR"/>
    <property type="match status" value="1"/>
</dbReference>
<keyword evidence="3" id="KW-0804">Transcription</keyword>
<dbReference type="Pfam" id="PF00392">
    <property type="entry name" value="GntR"/>
    <property type="match status" value="1"/>
</dbReference>
<sequence length="203" mass="23662">MTTKDFIVRYVILKIVVGSYRVGEPIPSENKLAEQFQCTRITVRQAYNQLTEQNILTSKKGVGYFVNQSFFTRVYLPYNSLLDKRLIFQTGYVLNDTQSVMIYQIYSQTQPIGQVKFYYKKLIADCEQFRTIDEILVAITLDCNLNWLDVSESYQSVKDGDLEACHIHKITTVFQDPEETNNLTIDTEINEGYLEFKRKFIIA</sequence>
<dbReference type="SUPFAM" id="SSF46785">
    <property type="entry name" value="Winged helix' DNA-binding domain"/>
    <property type="match status" value="1"/>
</dbReference>
<evidence type="ECO:0000256" key="3">
    <source>
        <dbReference type="ARBA" id="ARBA00023163"/>
    </source>
</evidence>
<gene>
    <name evidence="5" type="ORF">UREOM_4960</name>
</gene>
<dbReference type="PROSITE" id="PS50949">
    <property type="entry name" value="HTH_GNTR"/>
    <property type="match status" value="1"/>
</dbReference>
<organism evidence="5 6">
    <name type="scientific">Ureaplasma ceti</name>
    <dbReference type="NCBI Taxonomy" id="3119530"/>
    <lineage>
        <taxon>Bacteria</taxon>
        <taxon>Bacillati</taxon>
        <taxon>Mycoplasmatota</taxon>
        <taxon>Mycoplasmoidales</taxon>
        <taxon>Mycoplasmoidaceae</taxon>
        <taxon>Ureaplasma</taxon>
    </lineage>
</organism>